<feature type="compositionally biased region" description="Low complexity" evidence="6">
    <location>
        <begin position="159"/>
        <end position="170"/>
    </location>
</feature>
<feature type="compositionally biased region" description="Basic and acidic residues" evidence="6">
    <location>
        <begin position="177"/>
        <end position="186"/>
    </location>
</feature>
<dbReference type="GO" id="GO:0005634">
    <property type="term" value="C:nucleus"/>
    <property type="evidence" value="ECO:0007669"/>
    <property type="project" value="UniProtKB-SubCell"/>
</dbReference>
<comment type="subcellular location">
    <subcellularLocation>
        <location evidence="1">Nucleus</location>
    </subcellularLocation>
</comment>
<dbReference type="GeneID" id="111277863"/>
<dbReference type="CDD" id="cd00266">
    <property type="entry name" value="MADS_SRF_like"/>
    <property type="match status" value="1"/>
</dbReference>
<dbReference type="RefSeq" id="XP_022720026.1">
    <property type="nucleotide sequence ID" value="XM_022864291.1"/>
</dbReference>
<evidence type="ECO:0000256" key="1">
    <source>
        <dbReference type="ARBA" id="ARBA00004123"/>
    </source>
</evidence>
<name>A0A6P5WX11_DURZI</name>
<keyword evidence="5" id="KW-0539">Nucleus</keyword>
<dbReference type="Gene3D" id="3.40.1810.10">
    <property type="entry name" value="Transcription factor, MADS-box"/>
    <property type="match status" value="1"/>
</dbReference>
<proteinExistence type="predicted"/>
<dbReference type="SUPFAM" id="SSF55455">
    <property type="entry name" value="SRF-like"/>
    <property type="match status" value="1"/>
</dbReference>
<accession>A0A6P5WX11</accession>
<dbReference type="OrthoDB" id="779403at2759"/>
<evidence type="ECO:0000256" key="4">
    <source>
        <dbReference type="ARBA" id="ARBA00023163"/>
    </source>
</evidence>
<dbReference type="InterPro" id="IPR036879">
    <property type="entry name" value="TF_MADSbox_sf"/>
</dbReference>
<dbReference type="FunFam" id="3.40.1810.10:FF:000018">
    <property type="entry name" value="agamous-like MADS-box protein AGL80"/>
    <property type="match status" value="1"/>
</dbReference>
<gene>
    <name evidence="9" type="primary">LOC111277863</name>
</gene>
<feature type="region of interest" description="Disordered" evidence="6">
    <location>
        <begin position="159"/>
        <end position="188"/>
    </location>
</feature>
<evidence type="ECO:0000256" key="2">
    <source>
        <dbReference type="ARBA" id="ARBA00023015"/>
    </source>
</evidence>
<evidence type="ECO:0000259" key="7">
    <source>
        <dbReference type="PROSITE" id="PS50066"/>
    </source>
</evidence>
<dbReference type="InterPro" id="IPR033897">
    <property type="entry name" value="SRF-like_MADS-box"/>
</dbReference>
<dbReference type="InterPro" id="IPR002100">
    <property type="entry name" value="TF_MADSbox"/>
</dbReference>
<dbReference type="GO" id="GO:0000987">
    <property type="term" value="F:cis-regulatory region sequence-specific DNA binding"/>
    <property type="evidence" value="ECO:0007669"/>
    <property type="project" value="InterPro"/>
</dbReference>
<dbReference type="GO" id="GO:0046983">
    <property type="term" value="F:protein dimerization activity"/>
    <property type="evidence" value="ECO:0007669"/>
    <property type="project" value="InterPro"/>
</dbReference>
<evidence type="ECO:0000313" key="9">
    <source>
        <dbReference type="RefSeq" id="XP_022720026.1"/>
    </source>
</evidence>
<dbReference type="PROSITE" id="PS50066">
    <property type="entry name" value="MADS_BOX_2"/>
    <property type="match status" value="1"/>
</dbReference>
<evidence type="ECO:0000256" key="6">
    <source>
        <dbReference type="SAM" id="MobiDB-lite"/>
    </source>
</evidence>
<keyword evidence="2" id="KW-0805">Transcription regulation</keyword>
<dbReference type="SMART" id="SM00432">
    <property type="entry name" value="MADS"/>
    <property type="match status" value="1"/>
</dbReference>
<feature type="domain" description="MADS-box" evidence="7">
    <location>
        <begin position="1"/>
        <end position="49"/>
    </location>
</feature>
<keyword evidence="8" id="KW-1185">Reference proteome</keyword>
<dbReference type="KEGG" id="dzi:111277863"/>
<sequence length="244" mass="27796">MTRKKVKLAYITNDSARKATYKKRKKGLMKKVSELSTLCGIEACAIIYSPYESQPEVWPSPVGVQRVLSEFKKLPEMEQSKKMVNQESFLRQRIAKANEQLKKQCKDNREKEMTQVLFQNLTGKGLHNLNMMDLNDLGWLIEQNLKDINKRVDTLTKASHSQGSAAASSATMVTPEAKPKRGEKVQAGRSGIEANMDTMQRQQWIMDLMNPQDHVGFGGNEMMLPFGDNNHNALWSNAFFPWEK</sequence>
<dbReference type="AlphaFoldDB" id="A0A6P5WX11"/>
<evidence type="ECO:0000313" key="8">
    <source>
        <dbReference type="Proteomes" id="UP000515121"/>
    </source>
</evidence>
<dbReference type="GO" id="GO:0000981">
    <property type="term" value="F:DNA-binding transcription factor activity, RNA polymerase II-specific"/>
    <property type="evidence" value="ECO:0007669"/>
    <property type="project" value="InterPro"/>
</dbReference>
<evidence type="ECO:0000256" key="3">
    <source>
        <dbReference type="ARBA" id="ARBA00023125"/>
    </source>
</evidence>
<protein>
    <submittedName>
        <fullName evidence="9">Agamous-like MADS-box protein AGL80</fullName>
    </submittedName>
</protein>
<keyword evidence="3" id="KW-0238">DNA-binding</keyword>
<dbReference type="Proteomes" id="UP000515121">
    <property type="component" value="Unplaced"/>
</dbReference>
<dbReference type="PANTHER" id="PTHR48019">
    <property type="entry name" value="SERUM RESPONSE FACTOR HOMOLOG"/>
    <property type="match status" value="1"/>
</dbReference>
<dbReference type="InterPro" id="IPR050142">
    <property type="entry name" value="MADS-box/MEF2_TF"/>
</dbReference>
<dbReference type="Pfam" id="PF00319">
    <property type="entry name" value="SRF-TF"/>
    <property type="match status" value="1"/>
</dbReference>
<evidence type="ECO:0000256" key="5">
    <source>
        <dbReference type="ARBA" id="ARBA00023242"/>
    </source>
</evidence>
<reference evidence="9" key="1">
    <citation type="submission" date="2025-08" db="UniProtKB">
        <authorList>
            <consortium name="RefSeq"/>
        </authorList>
    </citation>
    <scope>IDENTIFICATION</scope>
    <source>
        <tissue evidence="9">Fruit stalk</tissue>
    </source>
</reference>
<dbReference type="PRINTS" id="PR00404">
    <property type="entry name" value="MADSDOMAIN"/>
</dbReference>
<dbReference type="GO" id="GO:0045944">
    <property type="term" value="P:positive regulation of transcription by RNA polymerase II"/>
    <property type="evidence" value="ECO:0007669"/>
    <property type="project" value="InterPro"/>
</dbReference>
<organism evidence="8 9">
    <name type="scientific">Durio zibethinus</name>
    <name type="common">Durian</name>
    <dbReference type="NCBI Taxonomy" id="66656"/>
    <lineage>
        <taxon>Eukaryota</taxon>
        <taxon>Viridiplantae</taxon>
        <taxon>Streptophyta</taxon>
        <taxon>Embryophyta</taxon>
        <taxon>Tracheophyta</taxon>
        <taxon>Spermatophyta</taxon>
        <taxon>Magnoliopsida</taxon>
        <taxon>eudicotyledons</taxon>
        <taxon>Gunneridae</taxon>
        <taxon>Pentapetalae</taxon>
        <taxon>rosids</taxon>
        <taxon>malvids</taxon>
        <taxon>Malvales</taxon>
        <taxon>Malvaceae</taxon>
        <taxon>Helicteroideae</taxon>
        <taxon>Durio</taxon>
    </lineage>
</organism>
<keyword evidence="4" id="KW-0804">Transcription</keyword>